<protein>
    <recommendedName>
        <fullName evidence="12">Transcription factor IIIA</fullName>
    </recommendedName>
</protein>
<dbReference type="InterPro" id="IPR036236">
    <property type="entry name" value="Znf_C2H2_sf"/>
</dbReference>
<keyword evidence="7" id="KW-0694">RNA-binding</keyword>
<dbReference type="Pfam" id="PF22110">
    <property type="entry name" value="TFIIIA_zf-C2H2"/>
    <property type="match status" value="1"/>
</dbReference>
<evidence type="ECO:0000313" key="16">
    <source>
        <dbReference type="Proteomes" id="UP000515159"/>
    </source>
</evidence>
<dbReference type="InParanoid" id="A0A6P8RMA0"/>
<dbReference type="FunFam" id="3.30.160.60:FF:001102">
    <property type="entry name" value="Transcription factor IIIA"/>
    <property type="match status" value="1"/>
</dbReference>
<dbReference type="OrthoDB" id="2687452at2759"/>
<evidence type="ECO:0000259" key="15">
    <source>
        <dbReference type="PROSITE" id="PS50157"/>
    </source>
</evidence>
<sequence length="386" mass="43084">MELAAGSAPACAGSGVGERGVIASCVAPLKGFICSFPNCDAAFSKSWRLTAHLCKHTGETPFICQYEGCGKGFTRSFHLSRHILGHNGEKPFWTAVEGGVLLLPGNIARRPTCMSCFVYRCTVDGCSEKFVSNSNLKKHIGRKHNKQGKQYVCDFEGCGKSFSKHQRLKVHICQHTNELPFKCGHKGCEKAFISPSKLKRHEKVHEGYACKRDNCLFVGITWTEYLKHMKSCHAEEIICQVCSKKFKRKDHLKEHQKIHAKGREVYRCPREGCERTYSTVFNVQSHIMSFHEGIRPYVCEVSGCGKSFAMKQSLERHSVAHDPEKRKLKMKRSYPKRSLASRLSGYVPPKATSATSEITAGLNGGVKSKHSGVGYDPPSFEMLTLC</sequence>
<accession>A0A6P8RMA0</accession>
<keyword evidence="5 14" id="KW-0863">Zinc-finger</keyword>
<feature type="domain" description="C2H2-type" evidence="15">
    <location>
        <begin position="119"/>
        <end position="149"/>
    </location>
</feature>
<keyword evidence="2" id="KW-0690">Ribosome biogenesis</keyword>
<dbReference type="InterPro" id="IPR013087">
    <property type="entry name" value="Znf_C2H2_type"/>
</dbReference>
<reference evidence="17" key="1">
    <citation type="submission" date="2025-08" db="UniProtKB">
        <authorList>
            <consortium name="RefSeq"/>
        </authorList>
    </citation>
    <scope>IDENTIFICATION</scope>
</reference>
<dbReference type="PROSITE" id="PS50157">
    <property type="entry name" value="ZINC_FINGER_C2H2_2"/>
    <property type="match status" value="8"/>
</dbReference>
<feature type="domain" description="C2H2-type" evidence="15">
    <location>
        <begin position="181"/>
        <end position="207"/>
    </location>
</feature>
<dbReference type="InterPro" id="IPR051061">
    <property type="entry name" value="Zinc_finger_trans_reg"/>
</dbReference>
<dbReference type="InterPro" id="IPR054599">
    <property type="entry name" value="TFIIIA_Zfn-C2H2"/>
</dbReference>
<name>A0A6P8RMA0_GEOSA</name>
<comment type="subcellular location">
    <subcellularLocation>
        <location evidence="1">Nucleus</location>
    </subcellularLocation>
</comment>
<comment type="function">
    <text evidence="13">Involved in ribosomal large subunit biogenesis. Binds the approximately 50 base pairs internal control region (ICR) of 5S ribosomal RNA genes. It is required for their RNA polymerase III-dependent transcription and may also maintain the transcription of other genes. Also binds the transcribed 5S RNA's.</text>
</comment>
<evidence type="ECO:0000256" key="14">
    <source>
        <dbReference type="PROSITE-ProRule" id="PRU00042"/>
    </source>
</evidence>
<dbReference type="PANTHER" id="PTHR46179:SF1">
    <property type="entry name" value="TRANSCRIPTION FACTOR IIIA"/>
    <property type="match status" value="1"/>
</dbReference>
<feature type="domain" description="C2H2-type" evidence="15">
    <location>
        <begin position="297"/>
        <end position="326"/>
    </location>
</feature>
<dbReference type="KEGG" id="gsh:117363179"/>
<gene>
    <name evidence="17" type="primary">GTF3A</name>
</gene>
<dbReference type="PROSITE" id="PS00028">
    <property type="entry name" value="ZINC_FINGER_C2H2_1"/>
    <property type="match status" value="8"/>
</dbReference>
<evidence type="ECO:0000256" key="13">
    <source>
        <dbReference type="ARBA" id="ARBA00060179"/>
    </source>
</evidence>
<evidence type="ECO:0000313" key="17">
    <source>
        <dbReference type="RefSeq" id="XP_033806449.1"/>
    </source>
</evidence>
<keyword evidence="10" id="KW-0804">Transcription</keyword>
<keyword evidence="8" id="KW-0805">Transcription regulation</keyword>
<evidence type="ECO:0000256" key="10">
    <source>
        <dbReference type="ARBA" id="ARBA00023163"/>
    </source>
</evidence>
<organism evidence="16 17">
    <name type="scientific">Geotrypetes seraphini</name>
    <name type="common">Gaboon caecilian</name>
    <name type="synonym">Caecilia seraphini</name>
    <dbReference type="NCBI Taxonomy" id="260995"/>
    <lineage>
        <taxon>Eukaryota</taxon>
        <taxon>Metazoa</taxon>
        <taxon>Chordata</taxon>
        <taxon>Craniata</taxon>
        <taxon>Vertebrata</taxon>
        <taxon>Euteleostomi</taxon>
        <taxon>Amphibia</taxon>
        <taxon>Gymnophiona</taxon>
        <taxon>Geotrypetes</taxon>
    </lineage>
</organism>
<evidence type="ECO:0000256" key="6">
    <source>
        <dbReference type="ARBA" id="ARBA00022833"/>
    </source>
</evidence>
<evidence type="ECO:0000256" key="9">
    <source>
        <dbReference type="ARBA" id="ARBA00023125"/>
    </source>
</evidence>
<evidence type="ECO:0000256" key="12">
    <source>
        <dbReference type="ARBA" id="ARBA00040434"/>
    </source>
</evidence>
<feature type="domain" description="C2H2-type" evidence="15">
    <location>
        <begin position="32"/>
        <end position="61"/>
    </location>
</feature>
<dbReference type="GO" id="GO:0003677">
    <property type="term" value="F:DNA binding"/>
    <property type="evidence" value="ECO:0007669"/>
    <property type="project" value="UniProtKB-KW"/>
</dbReference>
<dbReference type="FunCoup" id="A0A6P8RMA0">
    <property type="interactions" value="1883"/>
</dbReference>
<evidence type="ECO:0000256" key="5">
    <source>
        <dbReference type="ARBA" id="ARBA00022771"/>
    </source>
</evidence>
<dbReference type="PANTHER" id="PTHR46179">
    <property type="entry name" value="ZINC FINGER PROTEIN"/>
    <property type="match status" value="1"/>
</dbReference>
<evidence type="ECO:0000256" key="3">
    <source>
        <dbReference type="ARBA" id="ARBA00022723"/>
    </source>
</evidence>
<evidence type="ECO:0000256" key="8">
    <source>
        <dbReference type="ARBA" id="ARBA00023015"/>
    </source>
</evidence>
<dbReference type="GO" id="GO:0005634">
    <property type="term" value="C:nucleus"/>
    <property type="evidence" value="ECO:0007669"/>
    <property type="project" value="UniProtKB-SubCell"/>
</dbReference>
<dbReference type="AlphaFoldDB" id="A0A6P8RMA0"/>
<dbReference type="FunFam" id="3.30.160.60:FF:000125">
    <property type="entry name" value="Putative zinc finger protein 143"/>
    <property type="match status" value="1"/>
</dbReference>
<dbReference type="Gene3D" id="3.30.160.60">
    <property type="entry name" value="Classic Zinc Finger"/>
    <property type="match status" value="8"/>
</dbReference>
<keyword evidence="4" id="KW-0677">Repeat</keyword>
<dbReference type="FunFam" id="3.30.160.60:FF:001810">
    <property type="entry name" value="General transcription factor IIIA"/>
    <property type="match status" value="1"/>
</dbReference>
<keyword evidence="11" id="KW-0539">Nucleus</keyword>
<dbReference type="GeneID" id="117363179"/>
<keyword evidence="9" id="KW-0238">DNA-binding</keyword>
<dbReference type="RefSeq" id="XP_033806449.1">
    <property type="nucleotide sequence ID" value="XM_033950558.1"/>
</dbReference>
<dbReference type="FunFam" id="3.30.160.60:FF:001998">
    <property type="entry name" value="Transcription factor IIIA"/>
    <property type="match status" value="1"/>
</dbReference>
<evidence type="ECO:0000256" key="2">
    <source>
        <dbReference type="ARBA" id="ARBA00022517"/>
    </source>
</evidence>
<evidence type="ECO:0000256" key="11">
    <source>
        <dbReference type="ARBA" id="ARBA00023242"/>
    </source>
</evidence>
<dbReference type="Proteomes" id="UP000515159">
    <property type="component" value="Chromosome 6"/>
</dbReference>
<feature type="domain" description="C2H2-type" evidence="15">
    <location>
        <begin position="237"/>
        <end position="264"/>
    </location>
</feature>
<dbReference type="GO" id="GO:0008270">
    <property type="term" value="F:zinc ion binding"/>
    <property type="evidence" value="ECO:0007669"/>
    <property type="project" value="UniProtKB-KW"/>
</dbReference>
<feature type="domain" description="C2H2-type" evidence="15">
    <location>
        <begin position="62"/>
        <end position="91"/>
    </location>
</feature>
<dbReference type="SMART" id="SM00355">
    <property type="entry name" value="ZnF_C2H2"/>
    <property type="match status" value="9"/>
</dbReference>
<evidence type="ECO:0000256" key="7">
    <source>
        <dbReference type="ARBA" id="ARBA00022884"/>
    </source>
</evidence>
<dbReference type="SUPFAM" id="SSF57667">
    <property type="entry name" value="beta-beta-alpha zinc fingers"/>
    <property type="match status" value="6"/>
</dbReference>
<keyword evidence="16" id="KW-1185">Reference proteome</keyword>
<dbReference type="Pfam" id="PF00096">
    <property type="entry name" value="zf-C2H2"/>
    <property type="match status" value="4"/>
</dbReference>
<dbReference type="CTD" id="2971"/>
<proteinExistence type="predicted"/>
<evidence type="ECO:0000256" key="4">
    <source>
        <dbReference type="ARBA" id="ARBA00022737"/>
    </source>
</evidence>
<evidence type="ECO:0000256" key="1">
    <source>
        <dbReference type="ARBA" id="ARBA00004123"/>
    </source>
</evidence>
<feature type="domain" description="C2H2-type" evidence="15">
    <location>
        <begin position="151"/>
        <end position="180"/>
    </location>
</feature>
<feature type="domain" description="C2H2-type" evidence="15">
    <location>
        <begin position="266"/>
        <end position="296"/>
    </location>
</feature>
<dbReference type="GO" id="GO:0003723">
    <property type="term" value="F:RNA binding"/>
    <property type="evidence" value="ECO:0007669"/>
    <property type="project" value="UniProtKB-KW"/>
</dbReference>
<keyword evidence="3" id="KW-0479">Metal-binding</keyword>
<keyword evidence="6" id="KW-0862">Zinc</keyword>
<dbReference type="GO" id="GO:0042254">
    <property type="term" value="P:ribosome biogenesis"/>
    <property type="evidence" value="ECO:0007669"/>
    <property type="project" value="UniProtKB-KW"/>
</dbReference>